<gene>
    <name evidence="1" type="ORF">DERP_007634</name>
</gene>
<protein>
    <submittedName>
        <fullName evidence="1">Uncharacterized protein</fullName>
    </submittedName>
</protein>
<dbReference type="EMBL" id="NJHN03000034">
    <property type="protein sequence ID" value="KAH9423042.1"/>
    <property type="molecule type" value="Genomic_DNA"/>
</dbReference>
<accession>A0ABQ8JKR7</accession>
<name>A0ABQ8JKR7_DERPT</name>
<reference evidence="1 2" key="2">
    <citation type="journal article" date="2022" name="Mol. Biol. Evol.">
        <title>Comparative Genomics Reveals Insights into the Divergent Evolution of Astigmatic Mites and Household Pest Adaptations.</title>
        <authorList>
            <person name="Xiong Q."/>
            <person name="Wan A.T."/>
            <person name="Liu X."/>
            <person name="Fung C.S."/>
            <person name="Xiao X."/>
            <person name="Malainual N."/>
            <person name="Hou J."/>
            <person name="Wang L."/>
            <person name="Wang M."/>
            <person name="Yang K.Y."/>
            <person name="Cui Y."/>
            <person name="Leung E.L."/>
            <person name="Nong W."/>
            <person name="Shin S.K."/>
            <person name="Au S.W."/>
            <person name="Jeong K.Y."/>
            <person name="Chew F.T."/>
            <person name="Hui J.H."/>
            <person name="Leung T.F."/>
            <person name="Tungtrongchitr A."/>
            <person name="Zhong N."/>
            <person name="Liu Z."/>
            <person name="Tsui S.K."/>
        </authorList>
    </citation>
    <scope>NUCLEOTIDE SEQUENCE [LARGE SCALE GENOMIC DNA]</scope>
    <source>
        <strain evidence="1">Derp</strain>
    </source>
</reference>
<evidence type="ECO:0000313" key="1">
    <source>
        <dbReference type="EMBL" id="KAH9423042.1"/>
    </source>
</evidence>
<keyword evidence="2" id="KW-1185">Reference proteome</keyword>
<proteinExistence type="predicted"/>
<sequence>MAWKCQLFLQGPINQLNHAINANSNKNRTIRSEFSKSRTVQLPSSIGSAIYQSDQKVVSKYSLLTNQQ</sequence>
<organism evidence="1 2">
    <name type="scientific">Dermatophagoides pteronyssinus</name>
    <name type="common">European house dust mite</name>
    <dbReference type="NCBI Taxonomy" id="6956"/>
    <lineage>
        <taxon>Eukaryota</taxon>
        <taxon>Metazoa</taxon>
        <taxon>Ecdysozoa</taxon>
        <taxon>Arthropoda</taxon>
        <taxon>Chelicerata</taxon>
        <taxon>Arachnida</taxon>
        <taxon>Acari</taxon>
        <taxon>Acariformes</taxon>
        <taxon>Sarcoptiformes</taxon>
        <taxon>Astigmata</taxon>
        <taxon>Psoroptidia</taxon>
        <taxon>Analgoidea</taxon>
        <taxon>Pyroglyphidae</taxon>
        <taxon>Dermatophagoidinae</taxon>
        <taxon>Dermatophagoides</taxon>
    </lineage>
</organism>
<reference evidence="1 2" key="1">
    <citation type="journal article" date="2018" name="J. Allergy Clin. Immunol.">
        <title>High-quality assembly of Dermatophagoides pteronyssinus genome and transcriptome reveals a wide range of novel allergens.</title>
        <authorList>
            <person name="Liu X.Y."/>
            <person name="Yang K.Y."/>
            <person name="Wang M.Q."/>
            <person name="Kwok J.S."/>
            <person name="Zeng X."/>
            <person name="Yang Z."/>
            <person name="Xiao X.J."/>
            <person name="Lau C.P."/>
            <person name="Li Y."/>
            <person name="Huang Z.M."/>
            <person name="Ba J.G."/>
            <person name="Yim A.K."/>
            <person name="Ouyang C.Y."/>
            <person name="Ngai S.M."/>
            <person name="Chan T.F."/>
            <person name="Leung E.L."/>
            <person name="Liu L."/>
            <person name="Liu Z.G."/>
            <person name="Tsui S.K."/>
        </authorList>
    </citation>
    <scope>NUCLEOTIDE SEQUENCE [LARGE SCALE GENOMIC DNA]</scope>
    <source>
        <strain evidence="1">Derp</strain>
    </source>
</reference>
<comment type="caution">
    <text evidence="1">The sequence shown here is derived from an EMBL/GenBank/DDBJ whole genome shotgun (WGS) entry which is preliminary data.</text>
</comment>
<evidence type="ECO:0000313" key="2">
    <source>
        <dbReference type="Proteomes" id="UP000887458"/>
    </source>
</evidence>
<dbReference type="Proteomes" id="UP000887458">
    <property type="component" value="Unassembled WGS sequence"/>
</dbReference>